<feature type="compositionally biased region" description="Basic and acidic residues" evidence="8">
    <location>
        <begin position="508"/>
        <end position="522"/>
    </location>
</feature>
<keyword evidence="9" id="KW-0238">DNA-binding</keyword>
<keyword evidence="4" id="KW-0539">Nucleus</keyword>
<feature type="compositionally biased region" description="Polar residues" evidence="8">
    <location>
        <begin position="417"/>
        <end position="464"/>
    </location>
</feature>
<dbReference type="GO" id="GO:0051301">
    <property type="term" value="P:cell division"/>
    <property type="evidence" value="ECO:0007669"/>
    <property type="project" value="UniProtKB-KW"/>
</dbReference>
<dbReference type="GO" id="GO:0005680">
    <property type="term" value="C:anaphase-promoting complex"/>
    <property type="evidence" value="ECO:0007669"/>
    <property type="project" value="TreeGrafter"/>
</dbReference>
<dbReference type="EMBL" id="GANO01000170">
    <property type="protein sequence ID" value="JAB59701.1"/>
    <property type="molecule type" value="mRNA"/>
</dbReference>
<evidence type="ECO:0000256" key="5">
    <source>
        <dbReference type="ARBA" id="ARBA00038210"/>
    </source>
</evidence>
<dbReference type="Pfam" id="PF12895">
    <property type="entry name" value="ANAPC3"/>
    <property type="match status" value="1"/>
</dbReference>
<dbReference type="Gene3D" id="1.25.40.10">
    <property type="entry name" value="Tetratricopeptide repeat domain"/>
    <property type="match status" value="4"/>
</dbReference>
<dbReference type="FunFam" id="1.25.40.10:FF:000018">
    <property type="entry name" value="Cell division cycle protein 27 homolog B"/>
    <property type="match status" value="1"/>
</dbReference>
<feature type="region of interest" description="Disordered" evidence="8">
    <location>
        <begin position="417"/>
        <end position="522"/>
    </location>
</feature>
<feature type="repeat" description="TPR" evidence="7">
    <location>
        <begin position="761"/>
        <end position="794"/>
    </location>
</feature>
<feature type="repeat" description="TPR" evidence="7">
    <location>
        <begin position="591"/>
        <end position="624"/>
    </location>
</feature>
<dbReference type="InterPro" id="IPR011990">
    <property type="entry name" value="TPR-like_helical_dom_sf"/>
</dbReference>
<dbReference type="PANTHER" id="PTHR12558:SF13">
    <property type="entry name" value="CELL DIVISION CYCLE PROTEIN 27 HOMOLOG"/>
    <property type="match status" value="1"/>
</dbReference>
<evidence type="ECO:0000256" key="7">
    <source>
        <dbReference type="PROSITE-ProRule" id="PRU00339"/>
    </source>
</evidence>
<dbReference type="AlphaFoldDB" id="U5EPH1"/>
<comment type="subcellular location">
    <subcellularLocation>
        <location evidence="1">Nucleus</location>
    </subcellularLocation>
</comment>
<sequence>MIVQEPVQAAIWHCLNHYAYQDAIFLAERLCAEVETEESLFLLATCYYRSGQIHQAHWLLSTKSVKSTQCRFLLAKCAYELKQFSESENVLTNDDHLREKHLDEISKEYGEIACFILQLLSKICQKTERTQLANEACRRALKLNPFLWQSFADLCNRGEKPDPNSIFQLTSTDIFQTSQGNHNSYLNSIIWFPGNVTNTTTATAGVQFNNQNQLIITSNANANIGGVHDYSDCHLATPIDQVSQCYIQNLNYTPNSNNNNNNSNSITHHNTSLTNLNNTMVTLRGVSEGGTDTPVLHGNETGTPFRKQQFRYLSAFSPTTPSFGVLPLIHSPNLNEQSGFISTPSPQQQQQQQMIVDSSGGGLVGGTDTQKIALMNNNKKLRGNIGNIINRNNKNEQQQTTLLQQQTNTKPIVFSQTGNQLTTPRTPNTGGALQQGQNVRRSSRLFSNSNYSVKENNKSPQINNKFVAPRSPPRKTKQRISKMNLNSSTTLMELNDKKQEQQQQQQQHRQDQKEKIETITSSNDDKVFINNQINSAQKMAQHVLQLKKQSADGLMMLLRDLGHGYMNLQSYECEKAIKHFSEVGSHHYNSSWVKSMIAIAYHEQRDYESAVNIFREIHDREPHRLQFMEIYSTDLWHLQKDVILSALAQDLMQQDKTSPITWCVAGNCFSAHKEHETAIKFFQRAIQVDPDFAYSYTLLGHELVMTEELDKALSCFRTSILKDSRHYTAWFGIGTIFSKQERYQLAEIHYRRALQINPRNSVVMVHIGVMQFFLQKTEQALQTLNQAIAIDSKNPLCKFHRGSMYFTMGRFDDALKELEELKQIVPKESVVYYLIGKIHKKLGNVDLALMHLSWATDLGSKGANNQIKDNFDAIIRTQDTSSSGGGGLAGNSGGDAASSSSSNNTTTNLSHNQDVNITEQDDIIEEDGNEDGDVADGGDIGIGESSDLRTTGSGEAETEAVNMDNSGGLFFM</sequence>
<dbReference type="Pfam" id="PF13181">
    <property type="entry name" value="TPR_8"/>
    <property type="match status" value="1"/>
</dbReference>
<name>U5EPH1_9DIPT</name>
<feature type="repeat" description="TPR" evidence="7">
    <location>
        <begin position="659"/>
        <end position="692"/>
    </location>
</feature>
<proteinExistence type="evidence at transcript level"/>
<evidence type="ECO:0000256" key="6">
    <source>
        <dbReference type="ARBA" id="ARBA00039307"/>
    </source>
</evidence>
<evidence type="ECO:0000256" key="8">
    <source>
        <dbReference type="SAM" id="MobiDB-lite"/>
    </source>
</evidence>
<dbReference type="GO" id="GO:0016567">
    <property type="term" value="P:protein ubiquitination"/>
    <property type="evidence" value="ECO:0007669"/>
    <property type="project" value="TreeGrafter"/>
</dbReference>
<dbReference type="GO" id="GO:0031145">
    <property type="term" value="P:anaphase-promoting complex-dependent catabolic process"/>
    <property type="evidence" value="ECO:0007669"/>
    <property type="project" value="TreeGrafter"/>
</dbReference>
<keyword evidence="9" id="KW-0131">Cell cycle</keyword>
<dbReference type="GO" id="GO:0005737">
    <property type="term" value="C:cytoplasm"/>
    <property type="evidence" value="ECO:0007669"/>
    <property type="project" value="TreeGrafter"/>
</dbReference>
<keyword evidence="9" id="KW-0132">Cell division</keyword>
<keyword evidence="3 7" id="KW-0802">TPR repeat</keyword>
<feature type="region of interest" description="Disordered" evidence="8">
    <location>
        <begin position="879"/>
        <end position="955"/>
    </location>
</feature>
<dbReference type="GO" id="GO:0003677">
    <property type="term" value="F:DNA binding"/>
    <property type="evidence" value="ECO:0007669"/>
    <property type="project" value="UniProtKB-KW"/>
</dbReference>
<dbReference type="SUPFAM" id="SSF48452">
    <property type="entry name" value="TPR-like"/>
    <property type="match status" value="2"/>
</dbReference>
<evidence type="ECO:0000256" key="2">
    <source>
        <dbReference type="ARBA" id="ARBA00022737"/>
    </source>
</evidence>
<dbReference type="PANTHER" id="PTHR12558">
    <property type="entry name" value="CELL DIVISION CYCLE 16,23,27"/>
    <property type="match status" value="1"/>
</dbReference>
<dbReference type="SMART" id="SM00028">
    <property type="entry name" value="TPR"/>
    <property type="match status" value="8"/>
</dbReference>
<dbReference type="InterPro" id="IPR019734">
    <property type="entry name" value="TPR_rpt"/>
</dbReference>
<feature type="compositionally biased region" description="Gly residues" evidence="8">
    <location>
        <begin position="883"/>
        <end position="893"/>
    </location>
</feature>
<reference evidence="9" key="1">
    <citation type="journal article" date="2014" name="Insect Biochem. Mol. Biol.">
        <title>An insight into the sialome of the frog biting fly, Corethrella appendiculata.</title>
        <authorList>
            <person name="Ribeiro J.M.C."/>
            <person name="Chagas A.C."/>
            <person name="Pham V.M."/>
            <person name="Lounibos L.P."/>
            <person name="Calvo E."/>
        </authorList>
    </citation>
    <scope>NUCLEOTIDE SEQUENCE</scope>
    <source>
        <tissue evidence="9">Salivary glands</tissue>
    </source>
</reference>
<feature type="compositionally biased region" description="Low complexity" evidence="8">
    <location>
        <begin position="894"/>
        <end position="910"/>
    </location>
</feature>
<evidence type="ECO:0000256" key="3">
    <source>
        <dbReference type="ARBA" id="ARBA00022803"/>
    </source>
</evidence>
<feature type="repeat" description="TPR" evidence="7">
    <location>
        <begin position="795"/>
        <end position="828"/>
    </location>
</feature>
<dbReference type="Pfam" id="PF00515">
    <property type="entry name" value="TPR_1"/>
    <property type="match status" value="1"/>
</dbReference>
<evidence type="ECO:0000313" key="9">
    <source>
        <dbReference type="EMBL" id="JAB59701.1"/>
    </source>
</evidence>
<evidence type="ECO:0000256" key="1">
    <source>
        <dbReference type="ARBA" id="ARBA00004123"/>
    </source>
</evidence>
<feature type="repeat" description="TPR" evidence="7">
    <location>
        <begin position="727"/>
        <end position="760"/>
    </location>
</feature>
<comment type="similarity">
    <text evidence="5">Belongs to the APC3/CDC27 family.</text>
</comment>
<protein>
    <recommendedName>
        <fullName evidence="6">Cell division cycle protein 27 homolog</fullName>
    </recommendedName>
</protein>
<feature type="compositionally biased region" description="Acidic residues" evidence="8">
    <location>
        <begin position="919"/>
        <end position="936"/>
    </location>
</feature>
<organism evidence="9">
    <name type="scientific">Corethrella appendiculata</name>
    <dbReference type="NCBI Taxonomy" id="1370023"/>
    <lineage>
        <taxon>Eukaryota</taxon>
        <taxon>Metazoa</taxon>
        <taxon>Ecdysozoa</taxon>
        <taxon>Arthropoda</taxon>
        <taxon>Hexapoda</taxon>
        <taxon>Insecta</taxon>
        <taxon>Pterygota</taxon>
        <taxon>Neoptera</taxon>
        <taxon>Endopterygota</taxon>
        <taxon>Diptera</taxon>
        <taxon>Nematocera</taxon>
        <taxon>Culicoidea</taxon>
        <taxon>Chaoboridae</taxon>
        <taxon>Corethrella</taxon>
    </lineage>
</organism>
<evidence type="ECO:0000256" key="4">
    <source>
        <dbReference type="ARBA" id="ARBA00023242"/>
    </source>
</evidence>
<feature type="compositionally biased region" description="Polar residues" evidence="8">
    <location>
        <begin position="481"/>
        <end position="492"/>
    </location>
</feature>
<dbReference type="GO" id="GO:0007091">
    <property type="term" value="P:metaphase/anaphase transition of mitotic cell cycle"/>
    <property type="evidence" value="ECO:0007669"/>
    <property type="project" value="TreeGrafter"/>
</dbReference>
<keyword evidence="2" id="KW-0677">Repeat</keyword>
<dbReference type="PROSITE" id="PS50005">
    <property type="entry name" value="TPR"/>
    <property type="match status" value="5"/>
</dbReference>
<accession>U5EPH1</accession>